<evidence type="ECO:0000256" key="8">
    <source>
        <dbReference type="ARBA" id="ARBA00023288"/>
    </source>
</evidence>
<dbReference type="AlphaFoldDB" id="A0A2T4BA24"/>
<dbReference type="GO" id="GO:0098552">
    <property type="term" value="C:side of membrane"/>
    <property type="evidence" value="ECO:0007669"/>
    <property type="project" value="UniProtKB-KW"/>
</dbReference>
<dbReference type="GO" id="GO:0046872">
    <property type="term" value="F:metal ion binding"/>
    <property type="evidence" value="ECO:0007669"/>
    <property type="project" value="UniProtKB-UniRule"/>
</dbReference>
<keyword evidence="4" id="KW-0964">Secreted</keyword>
<dbReference type="GO" id="GO:0005576">
    <property type="term" value="C:extracellular region"/>
    <property type="evidence" value="ECO:0007669"/>
    <property type="project" value="UniProtKB-SubCell"/>
</dbReference>
<feature type="disulfide bond" evidence="9">
    <location>
        <begin position="21"/>
        <end position="28"/>
    </location>
</feature>
<protein>
    <recommendedName>
        <fullName evidence="10">CFEM domain-containing protein</fullName>
    </recommendedName>
</protein>
<name>A0A2T4BA24_9HYPO</name>
<keyword evidence="9" id="KW-0349">Heme</keyword>
<keyword evidence="12" id="KW-1185">Reference proteome</keyword>
<dbReference type="EMBL" id="KZ680213">
    <property type="protein sequence ID" value="PTB66180.1"/>
    <property type="molecule type" value="Genomic_DNA"/>
</dbReference>
<comment type="subcellular location">
    <subcellularLocation>
        <location evidence="1">Membrane</location>
        <topology evidence="1">Lipid-anchor</topology>
        <topology evidence="1">GPI-anchor</topology>
    </subcellularLocation>
    <subcellularLocation>
        <location evidence="2">Secreted</location>
    </subcellularLocation>
</comment>
<organism evidence="11 12">
    <name type="scientific">Trichoderma citrinoviride</name>
    <dbReference type="NCBI Taxonomy" id="58853"/>
    <lineage>
        <taxon>Eukaryota</taxon>
        <taxon>Fungi</taxon>
        <taxon>Dikarya</taxon>
        <taxon>Ascomycota</taxon>
        <taxon>Pezizomycotina</taxon>
        <taxon>Sordariomycetes</taxon>
        <taxon>Hypocreomycetidae</taxon>
        <taxon>Hypocreales</taxon>
        <taxon>Hypocreaceae</taxon>
        <taxon>Trichoderma</taxon>
    </lineage>
</organism>
<accession>A0A2T4BA24</accession>
<keyword evidence="6" id="KW-0732">Signal</keyword>
<proteinExistence type="inferred from homology"/>
<keyword evidence="5" id="KW-0472">Membrane</keyword>
<dbReference type="PROSITE" id="PS52012">
    <property type="entry name" value="CFEM"/>
    <property type="match status" value="1"/>
</dbReference>
<evidence type="ECO:0000313" key="11">
    <source>
        <dbReference type="EMBL" id="PTB66180.1"/>
    </source>
</evidence>
<keyword evidence="7 9" id="KW-1015">Disulfide bond</keyword>
<reference evidence="12" key="1">
    <citation type="submission" date="2016-07" db="EMBL/GenBank/DDBJ databases">
        <title>Multiple horizontal gene transfer events from other fungi enriched the ability of initially mycotrophic Trichoderma (Ascomycota) to feed on dead plant biomass.</title>
        <authorList>
            <consortium name="DOE Joint Genome Institute"/>
            <person name="Atanasova L."/>
            <person name="Chenthamara K."/>
            <person name="Zhang J."/>
            <person name="Grujic M."/>
            <person name="Henrissat B."/>
            <person name="Kuo A."/>
            <person name="Aerts A."/>
            <person name="Salamov A."/>
            <person name="Lipzen A."/>
            <person name="Labutti K."/>
            <person name="Barry K."/>
            <person name="Miao Y."/>
            <person name="Rahimi M.J."/>
            <person name="Shen Q."/>
            <person name="Grigoriev I.V."/>
            <person name="Kubicek C.P."/>
            <person name="Druzhinina I.S."/>
        </authorList>
    </citation>
    <scope>NUCLEOTIDE SEQUENCE [LARGE SCALE GENOMIC DNA]</scope>
    <source>
        <strain evidence="12">TUCIM 6016</strain>
    </source>
</reference>
<evidence type="ECO:0000313" key="12">
    <source>
        <dbReference type="Proteomes" id="UP000241546"/>
    </source>
</evidence>
<sequence>SSAVPSCAQACFTSAAPGVGCDVNDYECQCKPEAQASLTQLLVPCVATRCPAASLQAVITGASSGKNCPPFSMWIALLMSCYVDIAFF</sequence>
<evidence type="ECO:0000256" key="1">
    <source>
        <dbReference type="ARBA" id="ARBA00004589"/>
    </source>
</evidence>
<evidence type="ECO:0000259" key="10">
    <source>
        <dbReference type="PROSITE" id="PS52012"/>
    </source>
</evidence>
<comment type="caution">
    <text evidence="9">Lacks conserved residue(s) required for the propagation of feature annotation.</text>
</comment>
<evidence type="ECO:0000256" key="4">
    <source>
        <dbReference type="ARBA" id="ARBA00022525"/>
    </source>
</evidence>
<dbReference type="InterPro" id="IPR008427">
    <property type="entry name" value="Extracellular_membr_CFEM_dom"/>
</dbReference>
<keyword evidence="9" id="KW-0479">Metal-binding</keyword>
<feature type="binding site" description="axial binding residue" evidence="9">
    <location>
        <position position="25"/>
    </location>
    <ligand>
        <name>heme</name>
        <dbReference type="ChEBI" id="CHEBI:30413"/>
    </ligand>
    <ligandPart>
        <name>Fe</name>
        <dbReference type="ChEBI" id="CHEBI:18248"/>
    </ligandPart>
</feature>
<feature type="domain" description="CFEM" evidence="10">
    <location>
        <begin position="1"/>
        <end position="88"/>
    </location>
</feature>
<evidence type="ECO:0000256" key="3">
    <source>
        <dbReference type="ARBA" id="ARBA00010031"/>
    </source>
</evidence>
<dbReference type="OrthoDB" id="3767534at2759"/>
<evidence type="ECO:0000256" key="6">
    <source>
        <dbReference type="ARBA" id="ARBA00022729"/>
    </source>
</evidence>
<dbReference type="GeneID" id="36598747"/>
<dbReference type="Pfam" id="PF05730">
    <property type="entry name" value="CFEM"/>
    <property type="match status" value="1"/>
</dbReference>
<keyword evidence="5" id="KW-0336">GPI-anchor</keyword>
<keyword evidence="9" id="KW-0408">Iron</keyword>
<feature type="non-terminal residue" evidence="11">
    <location>
        <position position="1"/>
    </location>
</feature>
<gene>
    <name evidence="11" type="ORF">BBK36DRAFT_1119830</name>
</gene>
<dbReference type="Proteomes" id="UP000241546">
    <property type="component" value="Unassembled WGS sequence"/>
</dbReference>
<keyword evidence="5" id="KW-0325">Glycoprotein</keyword>
<evidence type="ECO:0000256" key="2">
    <source>
        <dbReference type="ARBA" id="ARBA00004613"/>
    </source>
</evidence>
<dbReference type="RefSeq" id="XP_024749500.1">
    <property type="nucleotide sequence ID" value="XM_024890629.1"/>
</dbReference>
<evidence type="ECO:0000256" key="7">
    <source>
        <dbReference type="ARBA" id="ARBA00023157"/>
    </source>
</evidence>
<keyword evidence="8" id="KW-0449">Lipoprotein</keyword>
<comment type="similarity">
    <text evidence="3">Belongs to the RBT5 family.</text>
</comment>
<evidence type="ECO:0000256" key="5">
    <source>
        <dbReference type="ARBA" id="ARBA00022622"/>
    </source>
</evidence>
<evidence type="ECO:0000256" key="9">
    <source>
        <dbReference type="PROSITE-ProRule" id="PRU01356"/>
    </source>
</evidence>